<dbReference type="GO" id="GO:0008381">
    <property type="term" value="F:mechanosensitive monoatomic ion channel activity"/>
    <property type="evidence" value="ECO:0007669"/>
    <property type="project" value="InterPro"/>
</dbReference>
<comment type="subcellular location">
    <subcellularLocation>
        <location evidence="1">Cell membrane</location>
        <topology evidence="1">Multi-pass membrane protein</topology>
    </subcellularLocation>
</comment>
<dbReference type="PROSITE" id="PS01246">
    <property type="entry name" value="UPF0003"/>
    <property type="match status" value="1"/>
</dbReference>
<dbReference type="Proteomes" id="UP000198565">
    <property type="component" value="Unassembled WGS sequence"/>
</dbReference>
<dbReference type="InterPro" id="IPR006685">
    <property type="entry name" value="MscS_channel_2nd"/>
</dbReference>
<dbReference type="PANTHER" id="PTHR30221">
    <property type="entry name" value="SMALL-CONDUCTANCE MECHANOSENSITIVE CHANNEL"/>
    <property type="match status" value="1"/>
</dbReference>
<dbReference type="Pfam" id="PF00924">
    <property type="entry name" value="MS_channel_2nd"/>
    <property type="match status" value="1"/>
</dbReference>
<comment type="similarity">
    <text evidence="2">Belongs to the MscS (TC 1.A.23) family.</text>
</comment>
<dbReference type="AlphaFoldDB" id="A0A1I4JZE9"/>
<dbReference type="Pfam" id="PF21082">
    <property type="entry name" value="MS_channel_3rd"/>
    <property type="match status" value="1"/>
</dbReference>
<evidence type="ECO:0000256" key="4">
    <source>
        <dbReference type="ARBA" id="ARBA00022692"/>
    </source>
</evidence>
<dbReference type="Gene3D" id="2.30.30.60">
    <property type="match status" value="1"/>
</dbReference>
<dbReference type="InterPro" id="IPR008910">
    <property type="entry name" value="MSC_TM_helix"/>
</dbReference>
<dbReference type="InterPro" id="IPR006686">
    <property type="entry name" value="MscS_channel_CS"/>
</dbReference>
<feature type="domain" description="Mechanosensitive ion channel MscS C-terminal" evidence="9">
    <location>
        <begin position="169"/>
        <end position="251"/>
    </location>
</feature>
<dbReference type="InterPro" id="IPR023408">
    <property type="entry name" value="MscS_beta-dom_sf"/>
</dbReference>
<sequence length="263" mass="28757">MDWINLAIETGKTIAFAIITLIVGLAIIKIIMKIVGNQMEKSKLDESLKPFLQSMMSIILKILLIISVISILGADITSFAAIIAAAGFAVGLAFQGSLANFAGGILLLTLRPFRVGDYIEGAGYGGTVKAIQILYTELTTPDNKVIFIPNGGLSNAGIVNYSVNSTRRVDFTFGVGYETDAQHVLHTLENVVNSHSAVLQDPEPFIRLSAHGDSAVEYTVRVWANAEDYWDVHFDILEQVKIKFDQENISIPYPQMDVHVSNQ</sequence>
<name>A0A1I4JZE9_9BACI</name>
<evidence type="ECO:0000256" key="6">
    <source>
        <dbReference type="ARBA" id="ARBA00023136"/>
    </source>
</evidence>
<dbReference type="OrthoDB" id="9809206at2"/>
<dbReference type="InterPro" id="IPR011066">
    <property type="entry name" value="MscS_channel_C_sf"/>
</dbReference>
<dbReference type="InterPro" id="IPR011014">
    <property type="entry name" value="MscS_channel_TM-2"/>
</dbReference>
<dbReference type="Gene3D" id="1.10.287.1260">
    <property type="match status" value="1"/>
</dbReference>
<keyword evidence="3" id="KW-1003">Cell membrane</keyword>
<evidence type="ECO:0000256" key="2">
    <source>
        <dbReference type="ARBA" id="ARBA00008017"/>
    </source>
</evidence>
<dbReference type="GO" id="GO:0005886">
    <property type="term" value="C:plasma membrane"/>
    <property type="evidence" value="ECO:0007669"/>
    <property type="project" value="UniProtKB-SubCell"/>
</dbReference>
<feature type="domain" description="Mechanosensitive ion channel MscS" evidence="8">
    <location>
        <begin position="97"/>
        <end position="162"/>
    </location>
</feature>
<dbReference type="RefSeq" id="WP_091482864.1">
    <property type="nucleotide sequence ID" value="NZ_FOTR01000003.1"/>
</dbReference>
<keyword evidence="6 7" id="KW-0472">Membrane</keyword>
<keyword evidence="4 7" id="KW-0812">Transmembrane</keyword>
<dbReference type="SUPFAM" id="SSF82689">
    <property type="entry name" value="Mechanosensitive channel protein MscS (YggB), C-terminal domain"/>
    <property type="match status" value="1"/>
</dbReference>
<protein>
    <submittedName>
        <fullName evidence="10">Small conductance mechanosensitive channel</fullName>
    </submittedName>
</protein>
<feature type="transmembrane region" description="Helical" evidence="7">
    <location>
        <begin position="79"/>
        <end position="108"/>
    </location>
</feature>
<evidence type="ECO:0000256" key="3">
    <source>
        <dbReference type="ARBA" id="ARBA00022475"/>
    </source>
</evidence>
<dbReference type="InterPro" id="IPR010920">
    <property type="entry name" value="LSM_dom_sf"/>
</dbReference>
<accession>A0A1I4JZE9</accession>
<dbReference type="EMBL" id="FOTR01000003">
    <property type="protein sequence ID" value="SFL71623.1"/>
    <property type="molecule type" value="Genomic_DNA"/>
</dbReference>
<evidence type="ECO:0000256" key="1">
    <source>
        <dbReference type="ARBA" id="ARBA00004651"/>
    </source>
</evidence>
<dbReference type="InterPro" id="IPR045275">
    <property type="entry name" value="MscS_archaea/bacteria_type"/>
</dbReference>
<gene>
    <name evidence="10" type="ORF">SAMN04487943_103253</name>
</gene>
<evidence type="ECO:0000313" key="11">
    <source>
        <dbReference type="Proteomes" id="UP000198565"/>
    </source>
</evidence>
<dbReference type="PANTHER" id="PTHR30221:SF1">
    <property type="entry name" value="SMALL-CONDUCTANCE MECHANOSENSITIVE CHANNEL"/>
    <property type="match status" value="1"/>
</dbReference>
<dbReference type="Pfam" id="PF05552">
    <property type="entry name" value="MS_channel_1st_1"/>
    <property type="match status" value="1"/>
</dbReference>
<feature type="transmembrane region" description="Helical" evidence="7">
    <location>
        <begin position="51"/>
        <end position="73"/>
    </location>
</feature>
<dbReference type="Gene3D" id="3.30.70.100">
    <property type="match status" value="1"/>
</dbReference>
<dbReference type="STRING" id="334253.SAMN04487943_103253"/>
<dbReference type="SUPFAM" id="SSF50182">
    <property type="entry name" value="Sm-like ribonucleoproteins"/>
    <property type="match status" value="1"/>
</dbReference>
<dbReference type="SUPFAM" id="SSF82861">
    <property type="entry name" value="Mechanosensitive channel protein MscS (YggB), transmembrane region"/>
    <property type="match status" value="1"/>
</dbReference>
<keyword evidence="5 7" id="KW-1133">Transmembrane helix</keyword>
<feature type="transmembrane region" description="Helical" evidence="7">
    <location>
        <begin position="13"/>
        <end position="31"/>
    </location>
</feature>
<proteinExistence type="inferred from homology"/>
<organism evidence="10 11">
    <name type="scientific">Gracilibacillus orientalis</name>
    <dbReference type="NCBI Taxonomy" id="334253"/>
    <lineage>
        <taxon>Bacteria</taxon>
        <taxon>Bacillati</taxon>
        <taxon>Bacillota</taxon>
        <taxon>Bacilli</taxon>
        <taxon>Bacillales</taxon>
        <taxon>Bacillaceae</taxon>
        <taxon>Gracilibacillus</taxon>
    </lineage>
</organism>
<reference evidence="11" key="1">
    <citation type="submission" date="2016-10" db="EMBL/GenBank/DDBJ databases">
        <authorList>
            <person name="Varghese N."/>
            <person name="Submissions S."/>
        </authorList>
    </citation>
    <scope>NUCLEOTIDE SEQUENCE [LARGE SCALE GENOMIC DNA]</scope>
    <source>
        <strain evidence="11">CGMCC 1.4250</strain>
    </source>
</reference>
<evidence type="ECO:0000256" key="7">
    <source>
        <dbReference type="SAM" id="Phobius"/>
    </source>
</evidence>
<keyword evidence="11" id="KW-1185">Reference proteome</keyword>
<evidence type="ECO:0000259" key="8">
    <source>
        <dbReference type="Pfam" id="PF00924"/>
    </source>
</evidence>
<evidence type="ECO:0000256" key="5">
    <source>
        <dbReference type="ARBA" id="ARBA00022989"/>
    </source>
</evidence>
<evidence type="ECO:0000313" key="10">
    <source>
        <dbReference type="EMBL" id="SFL71623.1"/>
    </source>
</evidence>
<dbReference type="InterPro" id="IPR049278">
    <property type="entry name" value="MS_channel_C"/>
</dbReference>
<evidence type="ECO:0000259" key="9">
    <source>
        <dbReference type="Pfam" id="PF21082"/>
    </source>
</evidence>